<evidence type="ECO:0000256" key="8">
    <source>
        <dbReference type="ARBA" id="ARBA00044633"/>
    </source>
</evidence>
<protein>
    <recommendedName>
        <fullName evidence="3">3-phosphoshikimate 1-carboxyvinyltransferase</fullName>
        <ecNumber evidence="3">2.5.1.19</ecNumber>
    </recommendedName>
    <alternativeName>
        <fullName evidence="7">5-enolpyruvylshikimate-3-phosphate synthase</fullName>
    </alternativeName>
</protein>
<feature type="domain" description="Enolpyruvate transferase" evidence="9">
    <location>
        <begin position="58"/>
        <end position="402"/>
    </location>
</feature>
<sequence>MIKIFHNNYNINNITFKILGSKSISNRLLLLSKINNNIKIKNLSNSDDTILLKNILKNNKKYINVKNSGTIIRFLITYFTFLKKKNIILYGINRMYKRPIEKLIKALINIGGNYIYLKNINYPPIKIKKFKFLKKNIYINSNISSQYISSLLLSSSLLNKKIKIILKNKIISSPYIKMTFLIIKYILKNIYIKKNIFFINKRKKKKNIYFNIESDWSSISYYYSLSILFKKFNIKVGYFFKNSLQGDSIIYKIFYKYFNILTLFNNKYINIIKKNKKIYIKNIYLNLNKYPDIAQTIVVILAILKKKFYIEGLDTLNIKETNRLKALKNELKKIGVITVINYSSIRLIKYINFNKKKNNIIKTYNDHRMAMSFIPVCLIYKNFYIDNYNVVKKSYPNFWKDLKKCKFFIKKYE</sequence>
<dbReference type="PANTHER" id="PTHR21090">
    <property type="entry name" value="AROM/DEHYDROQUINATE SYNTHASE"/>
    <property type="match status" value="1"/>
</dbReference>
<evidence type="ECO:0000256" key="5">
    <source>
        <dbReference type="ARBA" id="ARBA00022679"/>
    </source>
</evidence>
<keyword evidence="5" id="KW-0808">Transferase</keyword>
<evidence type="ECO:0000259" key="9">
    <source>
        <dbReference type="Pfam" id="PF00275"/>
    </source>
</evidence>
<reference evidence="10" key="1">
    <citation type="submission" date="2024-06" db="EMBL/GenBank/DDBJ databases">
        <title>Diversity, functionality, and evolutionary history of bacterial symbionts in false click beetles (Coleoptera, Throscidae).</title>
        <authorList>
            <person name="Wierz J.C."/>
            <person name="Malm H."/>
            <person name="Kaltenpoth M."/>
            <person name="Engl T."/>
        </authorList>
    </citation>
    <scope>NUCLEOTIDE SEQUENCE</scope>
    <source>
        <strain evidence="10">Tduv</strain>
    </source>
</reference>
<dbReference type="InterPro" id="IPR001986">
    <property type="entry name" value="Enolpyruvate_Tfrase_dom"/>
</dbReference>
<evidence type="ECO:0000256" key="1">
    <source>
        <dbReference type="ARBA" id="ARBA00004811"/>
    </source>
</evidence>
<organism evidence="10">
    <name type="scientific">Candidatus Shikimatogenerans sp. Tduv</name>
    <dbReference type="NCBI Taxonomy" id="3158567"/>
    <lineage>
        <taxon>Bacteria</taxon>
        <taxon>Pseudomonadati</taxon>
        <taxon>Bacteroidota</taxon>
        <taxon>Flavobacteriia</taxon>
        <taxon>Flavobacteriales</taxon>
        <taxon>Candidatus Shikimatogenerans</taxon>
    </lineage>
</organism>
<dbReference type="PANTHER" id="PTHR21090:SF5">
    <property type="entry name" value="PENTAFUNCTIONAL AROM POLYPEPTIDE"/>
    <property type="match status" value="1"/>
</dbReference>
<dbReference type="SUPFAM" id="SSF55205">
    <property type="entry name" value="EPT/RTPC-like"/>
    <property type="match status" value="1"/>
</dbReference>
<comment type="catalytic activity">
    <reaction evidence="8">
        <text>3-phosphoshikimate + phosphoenolpyruvate = 5-O-(1-carboxyvinyl)-3-phosphoshikimate + phosphate</text>
        <dbReference type="Rhea" id="RHEA:21256"/>
        <dbReference type="ChEBI" id="CHEBI:43474"/>
        <dbReference type="ChEBI" id="CHEBI:57701"/>
        <dbReference type="ChEBI" id="CHEBI:58702"/>
        <dbReference type="ChEBI" id="CHEBI:145989"/>
        <dbReference type="EC" id="2.5.1.19"/>
    </reaction>
    <physiologicalReaction direction="left-to-right" evidence="8">
        <dbReference type="Rhea" id="RHEA:21257"/>
    </physiologicalReaction>
</comment>
<evidence type="ECO:0000313" key="10">
    <source>
        <dbReference type="EMBL" id="XBT18352.1"/>
    </source>
</evidence>
<evidence type="ECO:0000256" key="2">
    <source>
        <dbReference type="ARBA" id="ARBA00009948"/>
    </source>
</evidence>
<evidence type="ECO:0000256" key="7">
    <source>
        <dbReference type="ARBA" id="ARBA00030046"/>
    </source>
</evidence>
<keyword evidence="6" id="KW-0057">Aromatic amino acid biosynthesis</keyword>
<accession>A0AAU7QRM4</accession>
<evidence type="ECO:0000256" key="4">
    <source>
        <dbReference type="ARBA" id="ARBA00022605"/>
    </source>
</evidence>
<comment type="pathway">
    <text evidence="1">Metabolic intermediate biosynthesis; chorismate biosynthesis; chorismate from D-erythrose 4-phosphate and phosphoenolpyruvate: step 6/7.</text>
</comment>
<evidence type="ECO:0000256" key="3">
    <source>
        <dbReference type="ARBA" id="ARBA00012450"/>
    </source>
</evidence>
<dbReference type="Gene3D" id="3.65.10.10">
    <property type="entry name" value="Enolpyruvate transferase domain"/>
    <property type="match status" value="2"/>
</dbReference>
<dbReference type="GO" id="GO:0009423">
    <property type="term" value="P:chorismate biosynthetic process"/>
    <property type="evidence" value="ECO:0007669"/>
    <property type="project" value="TreeGrafter"/>
</dbReference>
<keyword evidence="4" id="KW-0028">Amino-acid biosynthesis</keyword>
<dbReference type="EC" id="2.5.1.19" evidence="3"/>
<dbReference type="GO" id="GO:0009073">
    <property type="term" value="P:aromatic amino acid family biosynthetic process"/>
    <property type="evidence" value="ECO:0007669"/>
    <property type="project" value="UniProtKB-KW"/>
</dbReference>
<dbReference type="Pfam" id="PF00275">
    <property type="entry name" value="EPSP_synthase"/>
    <property type="match status" value="1"/>
</dbReference>
<dbReference type="EMBL" id="CP157894">
    <property type="protein sequence ID" value="XBT18352.1"/>
    <property type="molecule type" value="Genomic_DNA"/>
</dbReference>
<dbReference type="InterPro" id="IPR036968">
    <property type="entry name" value="Enolpyruvate_Tfrase_sf"/>
</dbReference>
<proteinExistence type="inferred from homology"/>
<dbReference type="GO" id="GO:0003866">
    <property type="term" value="F:3-phosphoshikimate 1-carboxyvinyltransferase activity"/>
    <property type="evidence" value="ECO:0007669"/>
    <property type="project" value="UniProtKB-EC"/>
</dbReference>
<dbReference type="InterPro" id="IPR013792">
    <property type="entry name" value="RNA3'P_cycl/enolpyr_Trfase_a/b"/>
</dbReference>
<comment type="similarity">
    <text evidence="2">Belongs to the EPSP synthase family.</text>
</comment>
<name>A0AAU7QRM4_9FLAO</name>
<dbReference type="GO" id="GO:0008652">
    <property type="term" value="P:amino acid biosynthetic process"/>
    <property type="evidence" value="ECO:0007669"/>
    <property type="project" value="UniProtKB-KW"/>
</dbReference>
<evidence type="ECO:0000256" key="6">
    <source>
        <dbReference type="ARBA" id="ARBA00023141"/>
    </source>
</evidence>
<dbReference type="InterPro" id="IPR006264">
    <property type="entry name" value="EPSP_synthase"/>
</dbReference>
<dbReference type="PIRSF" id="PIRSF000505">
    <property type="entry name" value="EPSPS"/>
    <property type="match status" value="1"/>
</dbReference>
<gene>
    <name evidence="10" type="ORF">ABNO50_00830</name>
</gene>
<dbReference type="AlphaFoldDB" id="A0AAU7QRM4"/>